<sequence>MRFFWFDPYLWIHLAGLAALPLFLEICLVGFATGDPLLPVWLEILLVAVAGVAPILWMQWQRPFYIFSVMAVAVKPEQLTDDQRRLLVLFKSQRNRVLAAVTPVFLVFLLWKIYAIAPIAAPVVAFLPRWRFFGLLLAAGAFLGSNLFMQVPISVASVMLTTESAFAATPPYPLESIRRSFTLVGLRVNRFLPPLRSEVNPAVVETVPLTATQATPPPSQASPGTDPLASDLWVEAETPAITALATDSDVVPSVASDEATGSNADKLASEQMDS</sequence>
<dbReference type="InterPro" id="IPR049610">
    <property type="entry name" value="LCTMP-like"/>
</dbReference>
<keyword evidence="2" id="KW-0472">Membrane</keyword>
<evidence type="ECO:0000313" key="3">
    <source>
        <dbReference type="EMBL" id="MEP1057075.1"/>
    </source>
</evidence>
<dbReference type="EMBL" id="JAMPLM010000001">
    <property type="protein sequence ID" value="MEP1057075.1"/>
    <property type="molecule type" value="Genomic_DNA"/>
</dbReference>
<feature type="transmembrane region" description="Helical" evidence="2">
    <location>
        <begin position="12"/>
        <end position="32"/>
    </location>
</feature>
<accession>A0ABV0KF97</accession>
<feature type="transmembrane region" description="Helical" evidence="2">
    <location>
        <begin position="38"/>
        <end position="57"/>
    </location>
</feature>
<dbReference type="Proteomes" id="UP001476950">
    <property type="component" value="Unassembled WGS sequence"/>
</dbReference>
<name>A0ABV0KF97_9CYAN</name>
<dbReference type="NCBIfam" id="NF033183">
    <property type="entry name" value="colliding_TM"/>
    <property type="match status" value="1"/>
</dbReference>
<organism evidence="3 4">
    <name type="scientific">Stenomitos frigidus AS-A4</name>
    <dbReference type="NCBI Taxonomy" id="2933935"/>
    <lineage>
        <taxon>Bacteria</taxon>
        <taxon>Bacillati</taxon>
        <taxon>Cyanobacteriota</taxon>
        <taxon>Cyanophyceae</taxon>
        <taxon>Leptolyngbyales</taxon>
        <taxon>Leptolyngbyaceae</taxon>
        <taxon>Stenomitos</taxon>
    </lineage>
</organism>
<feature type="region of interest" description="Disordered" evidence="1">
    <location>
        <begin position="210"/>
        <end position="230"/>
    </location>
</feature>
<proteinExistence type="predicted"/>
<evidence type="ECO:0000313" key="4">
    <source>
        <dbReference type="Proteomes" id="UP001476950"/>
    </source>
</evidence>
<gene>
    <name evidence="3" type="ORF">NDI38_01410</name>
</gene>
<evidence type="ECO:0000256" key="2">
    <source>
        <dbReference type="SAM" id="Phobius"/>
    </source>
</evidence>
<reference evidence="3 4" key="1">
    <citation type="submission" date="2022-04" db="EMBL/GenBank/DDBJ databases">
        <title>Positive selection, recombination, and allopatry shape intraspecific diversity of widespread and dominant cyanobacteria.</title>
        <authorList>
            <person name="Wei J."/>
            <person name="Shu W."/>
            <person name="Hu C."/>
        </authorList>
    </citation>
    <scope>NUCLEOTIDE SEQUENCE [LARGE SCALE GENOMIC DNA]</scope>
    <source>
        <strain evidence="3 4">AS-A4</strain>
    </source>
</reference>
<keyword evidence="2" id="KW-0812">Transmembrane</keyword>
<feature type="transmembrane region" description="Helical" evidence="2">
    <location>
        <begin position="97"/>
        <end position="124"/>
    </location>
</feature>
<feature type="transmembrane region" description="Helical" evidence="2">
    <location>
        <begin position="130"/>
        <end position="149"/>
    </location>
</feature>
<feature type="region of interest" description="Disordered" evidence="1">
    <location>
        <begin position="245"/>
        <end position="274"/>
    </location>
</feature>
<keyword evidence="4" id="KW-1185">Reference proteome</keyword>
<evidence type="ECO:0000256" key="1">
    <source>
        <dbReference type="SAM" id="MobiDB-lite"/>
    </source>
</evidence>
<protein>
    <submittedName>
        <fullName evidence="3">Low-complexity tail membrane protein</fullName>
    </submittedName>
</protein>
<comment type="caution">
    <text evidence="3">The sequence shown here is derived from an EMBL/GenBank/DDBJ whole genome shotgun (WGS) entry which is preliminary data.</text>
</comment>
<keyword evidence="2" id="KW-1133">Transmembrane helix</keyword>